<dbReference type="EMBL" id="ASRH01000003">
    <property type="protein sequence ID" value="EWG07573.1"/>
    <property type="molecule type" value="Genomic_DNA"/>
</dbReference>
<dbReference type="PATRIC" id="fig|1326980.6.peg.722"/>
<reference evidence="1 2" key="1">
    <citation type="journal article" date="2014" name="Genome Announc.">
        <title>Draft Genome Sequence of the Sulfolobales Archaeon AZ1, Obtained through Metagenomic Analysis of a Mexican Hot Spring.</title>
        <authorList>
            <person name="Servin-Garciduenas L.E."/>
            <person name="Martinez-Romero E."/>
        </authorList>
    </citation>
    <scope>NUCLEOTIDE SEQUENCE [LARGE SCALE GENOMIC DNA]</scope>
    <source>
        <strain evidence="1">AZ1-illumnia</strain>
    </source>
</reference>
<name>W7KMS2_9CREN</name>
<accession>W7KMS2</accession>
<dbReference type="AlphaFoldDB" id="W7KMS2"/>
<sequence length="302" mass="34031">MKFKLKLNLKIYFLLLSSMEITVYYKGNKIEIRDKIVTLMGGTARYEIGRAVYYVLKALYSIPRLYGSPPKGDVIDSWKNSFEREMSRLIASEIEVEKIAFPEATIRVEFKKLAVNVALNQRQFSVNVELKERPNVENSLAGLIKVDSFYFDSIEKVRPFVVLGNRSGLIAAFNRFLILRNEGAPGIPKTLGVISEFVNSIVLMEGSVYDLYGRKITTSPEGLVLDGSLVYNADPETLSLFPLKFLLEGSKGFFVIEDPEANLSKENKEKVKELILGNPSTFLISTNDEDFALGKVFRVPQS</sequence>
<protein>
    <submittedName>
        <fullName evidence="1">Uncharacterized protein</fullName>
    </submittedName>
</protein>
<keyword evidence="2" id="KW-1185">Reference proteome</keyword>
<proteinExistence type="predicted"/>
<evidence type="ECO:0000313" key="2">
    <source>
        <dbReference type="Proteomes" id="UP000054284"/>
    </source>
</evidence>
<evidence type="ECO:0000313" key="1">
    <source>
        <dbReference type="EMBL" id="EWG07573.1"/>
    </source>
</evidence>
<dbReference type="Proteomes" id="UP000054284">
    <property type="component" value="Unassembled WGS sequence"/>
</dbReference>
<organism evidence="1 2">
    <name type="scientific">Candidatus Aramenus sulfurataquae</name>
    <dbReference type="NCBI Taxonomy" id="1326980"/>
    <lineage>
        <taxon>Archaea</taxon>
        <taxon>Thermoproteota</taxon>
        <taxon>Thermoprotei</taxon>
        <taxon>Sulfolobales</taxon>
        <taxon>Sulfolobaceae</taxon>
        <taxon>Candidatus Aramenus</taxon>
    </lineage>
</organism>
<comment type="caution">
    <text evidence="1">The sequence shown here is derived from an EMBL/GenBank/DDBJ whole genome shotgun (WGS) entry which is preliminary data.</text>
</comment>
<gene>
    <name evidence="1" type="ORF">ASUL_03664</name>
</gene>